<keyword evidence="3" id="KW-1185">Reference proteome</keyword>
<gene>
    <name evidence="2" type="ORF">ACFPPA_14760</name>
</gene>
<feature type="transmembrane region" description="Helical" evidence="1">
    <location>
        <begin position="611"/>
        <end position="632"/>
    </location>
</feature>
<feature type="transmembrane region" description="Helical" evidence="1">
    <location>
        <begin position="644"/>
        <end position="663"/>
    </location>
</feature>
<evidence type="ECO:0000256" key="1">
    <source>
        <dbReference type="SAM" id="Phobius"/>
    </source>
</evidence>
<feature type="transmembrane region" description="Helical" evidence="1">
    <location>
        <begin position="583"/>
        <end position="604"/>
    </location>
</feature>
<feature type="transmembrane region" description="Helical" evidence="1">
    <location>
        <begin position="197"/>
        <end position="215"/>
    </location>
</feature>
<name>A0ABW0QQI1_9GAMM</name>
<organism evidence="2 3">
    <name type="scientific">Rhodanobacter ginsengisoli</name>
    <dbReference type="NCBI Taxonomy" id="418646"/>
    <lineage>
        <taxon>Bacteria</taxon>
        <taxon>Pseudomonadati</taxon>
        <taxon>Pseudomonadota</taxon>
        <taxon>Gammaproteobacteria</taxon>
        <taxon>Lysobacterales</taxon>
        <taxon>Rhodanobacteraceae</taxon>
        <taxon>Rhodanobacter</taxon>
    </lineage>
</organism>
<feature type="transmembrane region" description="Helical" evidence="1">
    <location>
        <begin position="220"/>
        <end position="242"/>
    </location>
</feature>
<proteinExistence type="predicted"/>
<feature type="transmembrane region" description="Helical" evidence="1">
    <location>
        <begin position="174"/>
        <end position="191"/>
    </location>
</feature>
<feature type="transmembrane region" description="Helical" evidence="1">
    <location>
        <begin position="149"/>
        <end position="167"/>
    </location>
</feature>
<accession>A0ABW0QQI1</accession>
<keyword evidence="1" id="KW-1133">Transmembrane helix</keyword>
<sequence length="719" mass="78579">MNTLANSLGSRLFRYRLTSPASMRRGVASVAAIAFLIVASHTPIVVRTNLLQDDGLFMALGRYLAAGHWLGPYGQNTLAKGPGYPLFLALNSWLGLPVGLSQATLNCGAIALFFWVFARLAKMPNLAVFGFIFTLWAPAPYLPHVLRESIYPGQTLLVLAALSYTLFGEFRPKARLGWALLTGMLAGWMALTREEGIWIAPGIGIFVLYGAWVAWRKRMFVYHVLTPMLVMIAALVTCRIGFSCLNWVAYGRATGVEMNSAPFKNALAALQSVDAGPRTPYLPVSRQARFAIYAVSPSFRSLKDYFDPANGKTLWQFGCSMYPETCGDIAGGWFMWALRDAAATKGYYASPDRAADFFQNLTGEVTRACRDHRLKCSPSLFALLPHISEDEWRNLPASLLEGIRLITDEEPVDLNPGISAGSPKDLNVNLAFLGNPVITPVNSERDANEDKFHIAGWYISPSHSWISGQVDQANGPTRSFPISRVASPDLMAGLNDPGAAKDRFDFTVACGTPCHFNFVDDQGATLPLNLLQRAGQRFQSSFGAATLNIDALSKYPNHDARPEIQARASTAVHRFFLRTYSLLLPWLAGAALLAMFLVAGLAVFKRRLDKITVLAAAVWALIASRLLLLGIVDISSFHGMQPRLLAPAYVLMCIAVVLSFAALKAMTDGIRRPGNGSSPVWAAYKRLSASLALCEDRLRTGTDRIQQLCQQRLSGNSSG</sequence>
<evidence type="ECO:0008006" key="4">
    <source>
        <dbReference type="Google" id="ProtNLM"/>
    </source>
</evidence>
<dbReference type="EMBL" id="JBHSNF010000003">
    <property type="protein sequence ID" value="MFC5526998.1"/>
    <property type="molecule type" value="Genomic_DNA"/>
</dbReference>
<dbReference type="RefSeq" id="WP_377321232.1">
    <property type="nucleotide sequence ID" value="NZ_JBHSNF010000003.1"/>
</dbReference>
<keyword evidence="1" id="KW-0812">Transmembrane</keyword>
<reference evidence="3" key="1">
    <citation type="journal article" date="2019" name="Int. J. Syst. Evol. Microbiol.">
        <title>The Global Catalogue of Microorganisms (GCM) 10K type strain sequencing project: providing services to taxonomists for standard genome sequencing and annotation.</title>
        <authorList>
            <consortium name="The Broad Institute Genomics Platform"/>
            <consortium name="The Broad Institute Genome Sequencing Center for Infectious Disease"/>
            <person name="Wu L."/>
            <person name="Ma J."/>
        </authorList>
    </citation>
    <scope>NUCLEOTIDE SEQUENCE [LARGE SCALE GENOMIC DNA]</scope>
    <source>
        <strain evidence="3">CGMCC 1.16619</strain>
    </source>
</reference>
<feature type="transmembrane region" description="Helical" evidence="1">
    <location>
        <begin position="26"/>
        <end position="46"/>
    </location>
</feature>
<feature type="transmembrane region" description="Helical" evidence="1">
    <location>
        <begin position="125"/>
        <end position="143"/>
    </location>
</feature>
<feature type="transmembrane region" description="Helical" evidence="1">
    <location>
        <begin position="94"/>
        <end position="118"/>
    </location>
</feature>
<comment type="caution">
    <text evidence="2">The sequence shown here is derived from an EMBL/GenBank/DDBJ whole genome shotgun (WGS) entry which is preliminary data.</text>
</comment>
<protein>
    <recommendedName>
        <fullName evidence="4">Glycosyltransferase RgtA/B/C/D-like domain-containing protein</fullName>
    </recommendedName>
</protein>
<dbReference type="Proteomes" id="UP001596114">
    <property type="component" value="Unassembled WGS sequence"/>
</dbReference>
<evidence type="ECO:0000313" key="3">
    <source>
        <dbReference type="Proteomes" id="UP001596114"/>
    </source>
</evidence>
<evidence type="ECO:0000313" key="2">
    <source>
        <dbReference type="EMBL" id="MFC5526998.1"/>
    </source>
</evidence>
<keyword evidence="1" id="KW-0472">Membrane</keyword>